<proteinExistence type="predicted"/>
<sequence>MQTQPIAITDDVPGVTNTNLKSAVRDTNTTMDYTKVEPRIPSNISRDEKSHSNDNLEKRKLTDLDKCSINDENDYEYEHDRRSSMTGDGRCELHKKEDLYGNELITRRVVYGHASRATDLKFKCARDGREWMDPIRRTMVRVRAIAVVGLFLAVLATCAAAPGKSRPTRSHHHEKSAVSFY</sequence>
<feature type="compositionally biased region" description="Basic and acidic residues" evidence="1">
    <location>
        <begin position="45"/>
        <end position="57"/>
    </location>
</feature>
<gene>
    <name evidence="3" type="ORF">OBRU01_08504</name>
</gene>
<dbReference type="Proteomes" id="UP000037510">
    <property type="component" value="Unassembled WGS sequence"/>
</dbReference>
<feature type="region of interest" description="Disordered" evidence="1">
    <location>
        <begin position="162"/>
        <end position="181"/>
    </location>
</feature>
<protein>
    <submittedName>
        <fullName evidence="3">Uncharacterized protein</fullName>
    </submittedName>
</protein>
<reference evidence="3 4" key="1">
    <citation type="journal article" date="2015" name="Genome Biol. Evol.">
        <title>The genome of winter moth (Operophtera brumata) provides a genomic perspective on sexual dimorphism and phenology.</title>
        <authorList>
            <person name="Derks M.F."/>
            <person name="Smit S."/>
            <person name="Salis L."/>
            <person name="Schijlen E."/>
            <person name="Bossers A."/>
            <person name="Mateman C."/>
            <person name="Pijl A.S."/>
            <person name="de Ridder D."/>
            <person name="Groenen M.A."/>
            <person name="Visser M.E."/>
            <person name="Megens H.J."/>
        </authorList>
    </citation>
    <scope>NUCLEOTIDE SEQUENCE [LARGE SCALE GENOMIC DNA]</scope>
    <source>
        <strain evidence="3">WM2013NL</strain>
        <tissue evidence="3">Head and thorax</tissue>
    </source>
</reference>
<accession>A0A0L7L3X0</accession>
<dbReference type="EMBL" id="JTDY01003118">
    <property type="protein sequence ID" value="KOB70120.1"/>
    <property type="molecule type" value="Genomic_DNA"/>
</dbReference>
<keyword evidence="4" id="KW-1185">Reference proteome</keyword>
<comment type="caution">
    <text evidence="3">The sequence shown here is derived from an EMBL/GenBank/DDBJ whole genome shotgun (WGS) entry which is preliminary data.</text>
</comment>
<organism evidence="3 4">
    <name type="scientific">Operophtera brumata</name>
    <name type="common">Winter moth</name>
    <name type="synonym">Phalaena brumata</name>
    <dbReference type="NCBI Taxonomy" id="104452"/>
    <lineage>
        <taxon>Eukaryota</taxon>
        <taxon>Metazoa</taxon>
        <taxon>Ecdysozoa</taxon>
        <taxon>Arthropoda</taxon>
        <taxon>Hexapoda</taxon>
        <taxon>Insecta</taxon>
        <taxon>Pterygota</taxon>
        <taxon>Neoptera</taxon>
        <taxon>Endopterygota</taxon>
        <taxon>Lepidoptera</taxon>
        <taxon>Glossata</taxon>
        <taxon>Ditrysia</taxon>
        <taxon>Geometroidea</taxon>
        <taxon>Geometridae</taxon>
        <taxon>Larentiinae</taxon>
        <taxon>Operophtera</taxon>
    </lineage>
</organism>
<keyword evidence="2" id="KW-1133">Transmembrane helix</keyword>
<feature type="region of interest" description="Disordered" evidence="1">
    <location>
        <begin position="38"/>
        <end position="57"/>
    </location>
</feature>
<feature type="transmembrane region" description="Helical" evidence="2">
    <location>
        <begin position="142"/>
        <end position="162"/>
    </location>
</feature>
<evidence type="ECO:0000256" key="1">
    <source>
        <dbReference type="SAM" id="MobiDB-lite"/>
    </source>
</evidence>
<evidence type="ECO:0000256" key="2">
    <source>
        <dbReference type="SAM" id="Phobius"/>
    </source>
</evidence>
<dbReference type="AlphaFoldDB" id="A0A0L7L3X0"/>
<keyword evidence="2" id="KW-0812">Transmembrane</keyword>
<name>A0A0L7L3X0_OPEBR</name>
<evidence type="ECO:0000313" key="4">
    <source>
        <dbReference type="Proteomes" id="UP000037510"/>
    </source>
</evidence>
<evidence type="ECO:0000313" key="3">
    <source>
        <dbReference type="EMBL" id="KOB70120.1"/>
    </source>
</evidence>
<keyword evidence="2" id="KW-0472">Membrane</keyword>